<sequence length="71" mass="8048">LFSIQALLETTIDYDRILVLDQGRVVEFDQPHVLLSKPDSVLSSMVDETGQSNAQVLRELARNSYNDKINK</sequence>
<proteinExistence type="predicted"/>
<evidence type="ECO:0000313" key="1">
    <source>
        <dbReference type="EMBL" id="RKP20081.1"/>
    </source>
</evidence>
<reference evidence="2" key="1">
    <citation type="journal article" date="2018" name="Nat. Microbiol.">
        <title>Leveraging single-cell genomics to expand the fungal tree of life.</title>
        <authorList>
            <person name="Ahrendt S.R."/>
            <person name="Quandt C.A."/>
            <person name="Ciobanu D."/>
            <person name="Clum A."/>
            <person name="Salamov A."/>
            <person name="Andreopoulos B."/>
            <person name="Cheng J.F."/>
            <person name="Woyke T."/>
            <person name="Pelin A."/>
            <person name="Henrissat B."/>
            <person name="Reynolds N.K."/>
            <person name="Benny G.L."/>
            <person name="Smith M.E."/>
            <person name="James T.Y."/>
            <person name="Grigoriev I.V."/>
        </authorList>
    </citation>
    <scope>NUCLEOTIDE SEQUENCE [LARGE SCALE GENOMIC DNA]</scope>
    <source>
        <strain evidence="2">CSF55</strain>
    </source>
</reference>
<evidence type="ECO:0000313" key="2">
    <source>
        <dbReference type="Proteomes" id="UP000281549"/>
    </source>
</evidence>
<evidence type="ECO:0008006" key="3">
    <source>
        <dbReference type="Google" id="ProtNLM"/>
    </source>
</evidence>
<gene>
    <name evidence="1" type="ORF">ROZALSC1DRAFT_13162</name>
</gene>
<dbReference type="AlphaFoldDB" id="A0A4P9YMB6"/>
<name>A0A4P9YMB6_ROZAC</name>
<dbReference type="Gene3D" id="3.40.50.300">
    <property type="entry name" value="P-loop containing nucleotide triphosphate hydrolases"/>
    <property type="match status" value="1"/>
</dbReference>
<dbReference type="EMBL" id="ML005116">
    <property type="protein sequence ID" value="RKP20081.1"/>
    <property type="molecule type" value="Genomic_DNA"/>
</dbReference>
<protein>
    <recommendedName>
        <fullName evidence="3">ABC transporter domain-containing protein</fullName>
    </recommendedName>
</protein>
<accession>A0A4P9YMB6</accession>
<feature type="non-terminal residue" evidence="1">
    <location>
        <position position="1"/>
    </location>
</feature>
<dbReference type="InterPro" id="IPR027417">
    <property type="entry name" value="P-loop_NTPase"/>
</dbReference>
<organism evidence="1 2">
    <name type="scientific">Rozella allomycis (strain CSF55)</name>
    <dbReference type="NCBI Taxonomy" id="988480"/>
    <lineage>
        <taxon>Eukaryota</taxon>
        <taxon>Fungi</taxon>
        <taxon>Fungi incertae sedis</taxon>
        <taxon>Cryptomycota</taxon>
        <taxon>Cryptomycota incertae sedis</taxon>
        <taxon>Rozella</taxon>
    </lineage>
</organism>
<dbReference type="Proteomes" id="UP000281549">
    <property type="component" value="Unassembled WGS sequence"/>
</dbReference>